<dbReference type="NCBIfam" id="TIGR00357">
    <property type="entry name" value="peptide-methionine (R)-S-oxide reductase MsrB"/>
    <property type="match status" value="1"/>
</dbReference>
<evidence type="ECO:0000313" key="7">
    <source>
        <dbReference type="Proteomes" id="UP000321479"/>
    </source>
</evidence>
<dbReference type="PANTHER" id="PTHR10173">
    <property type="entry name" value="METHIONINE SULFOXIDE REDUCTASE"/>
    <property type="match status" value="1"/>
</dbReference>
<feature type="domain" description="MsrB" evidence="5">
    <location>
        <begin position="49"/>
        <end position="171"/>
    </location>
</feature>
<dbReference type="PROSITE" id="PS51790">
    <property type="entry name" value="MSRB"/>
    <property type="match status" value="1"/>
</dbReference>
<dbReference type="EC" id="1.8.4.12" evidence="1"/>
<dbReference type="InterPro" id="IPR002579">
    <property type="entry name" value="Met_Sox_Rdtase_MsrB_dom"/>
</dbReference>
<dbReference type="KEGG" id="mgin:FRZ54_01490"/>
<evidence type="ECO:0000259" key="5">
    <source>
        <dbReference type="PROSITE" id="PS51790"/>
    </source>
</evidence>
<dbReference type="GO" id="GO:0030091">
    <property type="term" value="P:protein repair"/>
    <property type="evidence" value="ECO:0007669"/>
    <property type="project" value="InterPro"/>
</dbReference>
<evidence type="ECO:0000256" key="2">
    <source>
        <dbReference type="ARBA" id="ARBA00023002"/>
    </source>
</evidence>
<dbReference type="PANTHER" id="PTHR10173:SF52">
    <property type="entry name" value="METHIONINE-R-SULFOXIDE REDUCTASE B1"/>
    <property type="match status" value="1"/>
</dbReference>
<feature type="signal peptide" evidence="4">
    <location>
        <begin position="1"/>
        <end position="28"/>
    </location>
</feature>
<dbReference type="EMBL" id="CP042436">
    <property type="protein sequence ID" value="QEC61308.1"/>
    <property type="molecule type" value="Genomic_DNA"/>
</dbReference>
<accession>A0A5B8UR46</accession>
<name>A0A5B8UR46_9SPHI</name>
<protein>
    <recommendedName>
        <fullName evidence="1">peptide-methionine (R)-S-oxide reductase</fullName>
        <ecNumber evidence="1">1.8.4.12</ecNumber>
    </recommendedName>
</protein>
<dbReference type="AlphaFoldDB" id="A0A5B8UR46"/>
<feature type="chain" id="PRO_5022792628" description="peptide-methionine (R)-S-oxide reductase" evidence="4">
    <location>
        <begin position="29"/>
        <end position="172"/>
    </location>
</feature>
<gene>
    <name evidence="6" type="primary">msrB</name>
    <name evidence="6" type="ORF">FRZ54_01490</name>
</gene>
<dbReference type="GO" id="GO:0033743">
    <property type="term" value="F:peptide-methionine (R)-S-oxide reductase activity"/>
    <property type="evidence" value="ECO:0007669"/>
    <property type="project" value="UniProtKB-EC"/>
</dbReference>
<sequence length="172" mass="19009">MKIRQKKFCTLLAVLLITVLNACSQAPAGGKVVAGSSEDVKKFPDAKPNAYWKTILSPDAYYIMVEKGTEPPFHNPYWNNHEKGIYVSAATGKPLFSSDAKFESGTGWPSFFKPIDPKAIMIVKDYSDGMVRDEVVERSTGLHLGHVFDDGPAPTGQRYCLDSYALKFVKAK</sequence>
<dbReference type="Pfam" id="PF01641">
    <property type="entry name" value="SelR"/>
    <property type="match status" value="1"/>
</dbReference>
<comment type="catalytic activity">
    <reaction evidence="3">
        <text>L-methionyl-[protein] + [thioredoxin]-disulfide + H2O = L-methionyl-(R)-S-oxide-[protein] + [thioredoxin]-dithiol</text>
        <dbReference type="Rhea" id="RHEA:24164"/>
        <dbReference type="Rhea" id="RHEA-COMP:10698"/>
        <dbReference type="Rhea" id="RHEA-COMP:10700"/>
        <dbReference type="Rhea" id="RHEA-COMP:12313"/>
        <dbReference type="Rhea" id="RHEA-COMP:12314"/>
        <dbReference type="ChEBI" id="CHEBI:15377"/>
        <dbReference type="ChEBI" id="CHEBI:16044"/>
        <dbReference type="ChEBI" id="CHEBI:29950"/>
        <dbReference type="ChEBI" id="CHEBI:45764"/>
        <dbReference type="ChEBI" id="CHEBI:50058"/>
        <dbReference type="EC" id="1.8.4.12"/>
    </reaction>
</comment>
<evidence type="ECO:0000256" key="4">
    <source>
        <dbReference type="SAM" id="SignalP"/>
    </source>
</evidence>
<dbReference type="SUPFAM" id="SSF51316">
    <property type="entry name" value="Mss4-like"/>
    <property type="match status" value="1"/>
</dbReference>
<dbReference type="OrthoDB" id="4174719at2"/>
<evidence type="ECO:0000313" key="6">
    <source>
        <dbReference type="EMBL" id="QEC61308.1"/>
    </source>
</evidence>
<keyword evidence="7" id="KW-1185">Reference proteome</keyword>
<dbReference type="GO" id="GO:0005737">
    <property type="term" value="C:cytoplasm"/>
    <property type="evidence" value="ECO:0007669"/>
    <property type="project" value="TreeGrafter"/>
</dbReference>
<evidence type="ECO:0000256" key="3">
    <source>
        <dbReference type="ARBA" id="ARBA00048488"/>
    </source>
</evidence>
<dbReference type="Gene3D" id="2.170.150.20">
    <property type="entry name" value="Peptide methionine sulfoxide reductase"/>
    <property type="match status" value="1"/>
</dbReference>
<dbReference type="Proteomes" id="UP000321479">
    <property type="component" value="Chromosome"/>
</dbReference>
<dbReference type="GO" id="GO:0006979">
    <property type="term" value="P:response to oxidative stress"/>
    <property type="evidence" value="ECO:0007669"/>
    <property type="project" value="InterPro"/>
</dbReference>
<reference evidence="6 7" key="1">
    <citation type="journal article" date="2017" name="Curr. Microbiol.">
        <title>Mucilaginibacter ginsenosidivorans sp. nov., Isolated from Soil of Ginseng Field.</title>
        <authorList>
            <person name="Kim M.M."/>
            <person name="Siddiqi M.Z."/>
            <person name="Im W.T."/>
        </authorList>
    </citation>
    <scope>NUCLEOTIDE SEQUENCE [LARGE SCALE GENOMIC DNA]</scope>
    <source>
        <strain evidence="6 7">Gsoil 3017</strain>
    </source>
</reference>
<proteinExistence type="predicted"/>
<keyword evidence="2 6" id="KW-0560">Oxidoreductase</keyword>
<evidence type="ECO:0000256" key="1">
    <source>
        <dbReference type="ARBA" id="ARBA00012499"/>
    </source>
</evidence>
<dbReference type="InterPro" id="IPR028427">
    <property type="entry name" value="Met_Sox_Rdtase_MsrB"/>
</dbReference>
<dbReference type="RefSeq" id="WP_147029886.1">
    <property type="nucleotide sequence ID" value="NZ_CP042436.1"/>
</dbReference>
<dbReference type="InterPro" id="IPR011057">
    <property type="entry name" value="Mss4-like_sf"/>
</dbReference>
<organism evidence="6 7">
    <name type="scientific">Mucilaginibacter ginsenosidivorans</name>
    <dbReference type="NCBI Taxonomy" id="398053"/>
    <lineage>
        <taxon>Bacteria</taxon>
        <taxon>Pseudomonadati</taxon>
        <taxon>Bacteroidota</taxon>
        <taxon>Sphingobacteriia</taxon>
        <taxon>Sphingobacteriales</taxon>
        <taxon>Sphingobacteriaceae</taxon>
        <taxon>Mucilaginibacter</taxon>
    </lineage>
</organism>
<keyword evidence="4" id="KW-0732">Signal</keyword>